<reference evidence="7" key="1">
    <citation type="submission" date="2016-01" db="EMBL/GenBank/DDBJ databases">
        <authorList>
            <person name="Peeters C."/>
        </authorList>
    </citation>
    <scope>NUCLEOTIDE SEQUENCE [LARGE SCALE GENOMIC DNA]</scope>
    <source>
        <strain evidence="7">LMG 29326</strain>
    </source>
</reference>
<dbReference type="AlphaFoldDB" id="A0A158C5L7"/>
<dbReference type="PANTHER" id="PTHR30482">
    <property type="entry name" value="HIGH-AFFINITY BRANCHED-CHAIN AMINO ACID TRANSPORT SYSTEM PERMEASE"/>
    <property type="match status" value="1"/>
</dbReference>
<feature type="transmembrane region" description="Helical" evidence="6">
    <location>
        <begin position="82"/>
        <end position="101"/>
    </location>
</feature>
<gene>
    <name evidence="7" type="ORF">AWB83_03990</name>
</gene>
<dbReference type="InterPro" id="IPR043428">
    <property type="entry name" value="LivM-like"/>
</dbReference>
<sequence>MPDRSFPFWGLAVLALGAASLFAGGGYAADLVVWCAIAALTASSLRFVLLMGELNFATAAFFGIGAYTAGVCTTLWDIPFPVTLLLSGVLACAIGAVFGFITLRAKGPYFLLIGFAFAEVMRIVYTRSDWLGGNSGMVGIFPPAAFGTGFPAFVVLIVGVLLLVLHAIETSQFGKLLIAVRDNENVVRSVGIRVHLVKIACFCISCFVTGIAGSLHAFANNVISPPDFGFLLSTLALAYLKVGGEHHPLGPVAGAILLVLLGSFTMGLGASEHIFYGAAIVIAMLLLPGGLMGLLRGRMASAKTRRAALARPNGGV</sequence>
<keyword evidence="4 6" id="KW-1133">Transmembrane helix</keyword>
<feature type="transmembrane region" description="Helical" evidence="6">
    <location>
        <begin position="196"/>
        <end position="217"/>
    </location>
</feature>
<dbReference type="GO" id="GO:0015658">
    <property type="term" value="F:branched-chain amino acid transmembrane transporter activity"/>
    <property type="evidence" value="ECO:0007669"/>
    <property type="project" value="InterPro"/>
</dbReference>
<feature type="transmembrane region" description="Helical" evidence="6">
    <location>
        <begin position="108"/>
        <end position="125"/>
    </location>
</feature>
<keyword evidence="5 6" id="KW-0472">Membrane</keyword>
<evidence type="ECO:0000256" key="1">
    <source>
        <dbReference type="ARBA" id="ARBA00004651"/>
    </source>
</evidence>
<evidence type="ECO:0000256" key="4">
    <source>
        <dbReference type="ARBA" id="ARBA00022989"/>
    </source>
</evidence>
<dbReference type="EMBL" id="FCOB02000018">
    <property type="protein sequence ID" value="SAK77186.1"/>
    <property type="molecule type" value="Genomic_DNA"/>
</dbReference>
<comment type="caution">
    <text evidence="7">The sequence shown here is derived from an EMBL/GenBank/DDBJ whole genome shotgun (WGS) entry which is preliminary data.</text>
</comment>
<evidence type="ECO:0000313" key="8">
    <source>
        <dbReference type="Proteomes" id="UP000054978"/>
    </source>
</evidence>
<feature type="transmembrane region" description="Helical" evidence="6">
    <location>
        <begin position="145"/>
        <end position="168"/>
    </location>
</feature>
<dbReference type="Proteomes" id="UP000054978">
    <property type="component" value="Unassembled WGS sequence"/>
</dbReference>
<protein>
    <submittedName>
        <fullName evidence="7">Branched chain amino acid ABC transporter inner membrane protein</fullName>
    </submittedName>
</protein>
<feature type="transmembrane region" description="Helical" evidence="6">
    <location>
        <begin position="274"/>
        <end position="295"/>
    </location>
</feature>
<dbReference type="CDD" id="cd06581">
    <property type="entry name" value="TM_PBP1_LivM_like"/>
    <property type="match status" value="1"/>
</dbReference>
<evidence type="ECO:0000256" key="5">
    <source>
        <dbReference type="ARBA" id="ARBA00023136"/>
    </source>
</evidence>
<dbReference type="STRING" id="1777144.AWB83_03990"/>
<feature type="transmembrane region" description="Helical" evidence="6">
    <location>
        <begin position="249"/>
        <end position="268"/>
    </location>
</feature>
<evidence type="ECO:0000256" key="3">
    <source>
        <dbReference type="ARBA" id="ARBA00022692"/>
    </source>
</evidence>
<name>A0A158C5L7_9BURK</name>
<feature type="transmembrane region" description="Helical" evidence="6">
    <location>
        <begin position="56"/>
        <end position="76"/>
    </location>
</feature>
<comment type="subcellular location">
    <subcellularLocation>
        <location evidence="1">Cell membrane</location>
        <topology evidence="1">Multi-pass membrane protein</topology>
    </subcellularLocation>
</comment>
<dbReference type="GO" id="GO:0005886">
    <property type="term" value="C:plasma membrane"/>
    <property type="evidence" value="ECO:0007669"/>
    <property type="project" value="UniProtKB-SubCell"/>
</dbReference>
<organism evidence="7 8">
    <name type="scientific">Caballeronia ptereochthonis</name>
    <dbReference type="NCBI Taxonomy" id="1777144"/>
    <lineage>
        <taxon>Bacteria</taxon>
        <taxon>Pseudomonadati</taxon>
        <taxon>Pseudomonadota</taxon>
        <taxon>Betaproteobacteria</taxon>
        <taxon>Burkholderiales</taxon>
        <taxon>Burkholderiaceae</taxon>
        <taxon>Caballeronia</taxon>
    </lineage>
</organism>
<dbReference type="Pfam" id="PF02653">
    <property type="entry name" value="BPD_transp_2"/>
    <property type="match status" value="1"/>
</dbReference>
<evidence type="ECO:0000256" key="6">
    <source>
        <dbReference type="SAM" id="Phobius"/>
    </source>
</evidence>
<keyword evidence="3 6" id="KW-0812">Transmembrane</keyword>
<proteinExistence type="predicted"/>
<dbReference type="InterPro" id="IPR001851">
    <property type="entry name" value="ABC_transp_permease"/>
</dbReference>
<dbReference type="PANTHER" id="PTHR30482:SF10">
    <property type="entry name" value="HIGH-AFFINITY BRANCHED-CHAIN AMINO ACID TRANSPORT PROTEIN BRAE"/>
    <property type="match status" value="1"/>
</dbReference>
<feature type="transmembrane region" description="Helical" evidence="6">
    <location>
        <begin position="223"/>
        <end position="242"/>
    </location>
</feature>
<accession>A0A158C5L7</accession>
<keyword evidence="8" id="KW-1185">Reference proteome</keyword>
<dbReference type="OrthoDB" id="9814461at2"/>
<evidence type="ECO:0000256" key="2">
    <source>
        <dbReference type="ARBA" id="ARBA00022475"/>
    </source>
</evidence>
<keyword evidence="2" id="KW-1003">Cell membrane</keyword>
<evidence type="ECO:0000313" key="7">
    <source>
        <dbReference type="EMBL" id="SAK77186.1"/>
    </source>
</evidence>
<dbReference type="RefSeq" id="WP_087047368.1">
    <property type="nucleotide sequence ID" value="NZ_FCOB02000018.1"/>
</dbReference>